<evidence type="ECO:0000256" key="1">
    <source>
        <dbReference type="SAM" id="Phobius"/>
    </source>
</evidence>
<dbReference type="KEGG" id="eaz:JHT90_09290"/>
<feature type="transmembrane region" description="Helical" evidence="1">
    <location>
        <begin position="6"/>
        <end position="23"/>
    </location>
</feature>
<name>A0A974RX91_9GAMM</name>
<dbReference type="RefSeq" id="WP_201090501.1">
    <property type="nucleotide sequence ID" value="NZ_CP067393.1"/>
</dbReference>
<evidence type="ECO:0000313" key="3">
    <source>
        <dbReference type="Proteomes" id="UP000595278"/>
    </source>
</evidence>
<sequence length="141" mass="16439">MLSPLELTIIIIVAIGLLWWWRIHGQRDYALRCIKQHCEKLNLTLLDGYVALKAITFKRDGYGKLRFARIYSFEFTVTGEQRYTGTITLFGYHVGSIDLPPYPFNPQQAEDTQGSIVENRPHPTLLTLDDYKKRKNTYEKD</sequence>
<dbReference type="InterPro" id="IPR021732">
    <property type="entry name" value="DUF3301"/>
</dbReference>
<keyword evidence="1" id="KW-1133">Transmembrane helix</keyword>
<reference evidence="2 3" key="1">
    <citation type="submission" date="2021-01" db="EMBL/GenBank/DDBJ databases">
        <title>Entomomonas sp. F2A isolated from a house cricket (Acheta domesticus).</title>
        <authorList>
            <person name="Spergser J."/>
            <person name="Busse H.-J."/>
        </authorList>
    </citation>
    <scope>NUCLEOTIDE SEQUENCE [LARGE SCALE GENOMIC DNA]</scope>
    <source>
        <strain evidence="2 3">F2A</strain>
    </source>
</reference>
<dbReference type="AlphaFoldDB" id="A0A974RX91"/>
<protein>
    <submittedName>
        <fullName evidence="2">DUF3301 domain-containing protein</fullName>
    </submittedName>
</protein>
<evidence type="ECO:0000313" key="2">
    <source>
        <dbReference type="EMBL" id="QQP84604.1"/>
    </source>
</evidence>
<keyword evidence="1" id="KW-0812">Transmembrane</keyword>
<keyword evidence="1" id="KW-0472">Membrane</keyword>
<organism evidence="2 3">
    <name type="scientific">Entomomonas asaccharolytica</name>
    <dbReference type="NCBI Taxonomy" id="2785331"/>
    <lineage>
        <taxon>Bacteria</taxon>
        <taxon>Pseudomonadati</taxon>
        <taxon>Pseudomonadota</taxon>
        <taxon>Gammaproteobacteria</taxon>
        <taxon>Pseudomonadales</taxon>
        <taxon>Pseudomonadaceae</taxon>
        <taxon>Entomomonas</taxon>
    </lineage>
</organism>
<dbReference type="Pfam" id="PF11743">
    <property type="entry name" value="DUF3301"/>
    <property type="match status" value="1"/>
</dbReference>
<keyword evidence="3" id="KW-1185">Reference proteome</keyword>
<gene>
    <name evidence="2" type="ORF">JHT90_09290</name>
</gene>
<dbReference type="EMBL" id="CP067393">
    <property type="protein sequence ID" value="QQP84604.1"/>
    <property type="molecule type" value="Genomic_DNA"/>
</dbReference>
<dbReference type="Proteomes" id="UP000595278">
    <property type="component" value="Chromosome"/>
</dbReference>
<proteinExistence type="predicted"/>
<accession>A0A974RX91</accession>